<dbReference type="Proteomes" id="UP001331561">
    <property type="component" value="Unassembled WGS sequence"/>
</dbReference>
<reference evidence="1 2" key="1">
    <citation type="submission" date="2024-01" db="EMBL/GenBank/DDBJ databases">
        <title>Uliginosibacterium soil sp. nov.</title>
        <authorList>
            <person name="Lv Y."/>
        </authorList>
    </citation>
    <scope>NUCLEOTIDE SEQUENCE [LARGE SCALE GENOMIC DNA]</scope>
    <source>
        <strain evidence="1 2">H3</strain>
    </source>
</reference>
<accession>A0ABU6KBA2</accession>
<evidence type="ECO:0000313" key="1">
    <source>
        <dbReference type="EMBL" id="MEC5388230.1"/>
    </source>
</evidence>
<gene>
    <name evidence="1" type="ORF">VVD49_21020</name>
</gene>
<proteinExistence type="predicted"/>
<dbReference type="EMBL" id="JAYXHS010000005">
    <property type="protein sequence ID" value="MEC5388230.1"/>
    <property type="molecule type" value="Genomic_DNA"/>
</dbReference>
<evidence type="ECO:0000313" key="2">
    <source>
        <dbReference type="Proteomes" id="UP001331561"/>
    </source>
</evidence>
<keyword evidence="2" id="KW-1185">Reference proteome</keyword>
<protein>
    <submittedName>
        <fullName evidence="1">Uncharacterized protein</fullName>
    </submittedName>
</protein>
<comment type="caution">
    <text evidence="1">The sequence shown here is derived from an EMBL/GenBank/DDBJ whole genome shotgun (WGS) entry which is preliminary data.</text>
</comment>
<organism evidence="1 2">
    <name type="scientific">Uliginosibacterium silvisoli</name>
    <dbReference type="NCBI Taxonomy" id="3114758"/>
    <lineage>
        <taxon>Bacteria</taxon>
        <taxon>Pseudomonadati</taxon>
        <taxon>Pseudomonadota</taxon>
        <taxon>Betaproteobacteria</taxon>
        <taxon>Rhodocyclales</taxon>
        <taxon>Zoogloeaceae</taxon>
        <taxon>Uliginosibacterium</taxon>
    </lineage>
</organism>
<dbReference type="RefSeq" id="WP_327601203.1">
    <property type="nucleotide sequence ID" value="NZ_JAYXHS010000005.1"/>
</dbReference>
<name>A0ABU6KBA2_9RHOO</name>
<sequence length="42" mass="4712">MSPKYRIVHAGAGHVRDIGRGCERGVAGMARSYIRGYEELYE</sequence>